<dbReference type="SUPFAM" id="SSF53474">
    <property type="entry name" value="alpha/beta-Hydrolases"/>
    <property type="match status" value="2"/>
</dbReference>
<sequence length="209" mass="24851">MYYDSVYVERYMGFPTPEDNLKNYILSSTLNNVKHLNGKQFLVMFGTADDNVHTMNSMMLLKSMNEANIKYQTQIYPDNRHSLHQSMAHMYIRMIDFFDHCFNHSVYVERYMGFPTPEDNLKNYILSSTLNNVKHLNGKQFLVMFGTADDNVHTMNSMMLLKAMNEANIKYQTQIYPDNRHSLHQSMAHMYIRMIDFFDHCFNRNIKHK</sequence>
<dbReference type="GO" id="GO:0006508">
    <property type="term" value="P:proteolysis"/>
    <property type="evidence" value="ECO:0007669"/>
    <property type="project" value="InterPro"/>
</dbReference>
<dbReference type="GO" id="GO:0004177">
    <property type="term" value="F:aminopeptidase activity"/>
    <property type="evidence" value="ECO:0007669"/>
    <property type="project" value="UniProtKB-KW"/>
</dbReference>
<gene>
    <name evidence="5" type="ORF">OSB1V03_LOCUS18923</name>
</gene>
<dbReference type="Proteomes" id="UP000759131">
    <property type="component" value="Unassembled WGS sequence"/>
</dbReference>
<dbReference type="OrthoDB" id="16520at2759"/>
<dbReference type="Gene3D" id="3.40.50.1820">
    <property type="entry name" value="alpha/beta hydrolase"/>
    <property type="match status" value="2"/>
</dbReference>
<dbReference type="AlphaFoldDB" id="A0A7R9LK67"/>
<evidence type="ECO:0000256" key="1">
    <source>
        <dbReference type="ARBA" id="ARBA00022438"/>
    </source>
</evidence>
<proteinExistence type="predicted"/>
<feature type="domain" description="Peptidase S9 prolyl oligopeptidase catalytic" evidence="4">
    <location>
        <begin position="4"/>
        <end position="104"/>
    </location>
</feature>
<dbReference type="Pfam" id="PF00326">
    <property type="entry name" value="Peptidase_S9"/>
    <property type="match status" value="2"/>
</dbReference>
<reference evidence="5" key="1">
    <citation type="submission" date="2020-11" db="EMBL/GenBank/DDBJ databases">
        <authorList>
            <person name="Tran Van P."/>
        </authorList>
    </citation>
    <scope>NUCLEOTIDE SEQUENCE</scope>
</reference>
<keyword evidence="2" id="KW-0720">Serine protease</keyword>
<name>A0A7R9LK67_9ACAR</name>
<dbReference type="InterPro" id="IPR050278">
    <property type="entry name" value="Serine_Prot_S9B/DPPIV"/>
</dbReference>
<dbReference type="EMBL" id="CAJPIZ010026240">
    <property type="protein sequence ID" value="CAG2118973.1"/>
    <property type="molecule type" value="Genomic_DNA"/>
</dbReference>
<protein>
    <recommendedName>
        <fullName evidence="4">Peptidase S9 prolyl oligopeptidase catalytic domain-containing protein</fullName>
    </recommendedName>
</protein>
<evidence type="ECO:0000259" key="4">
    <source>
        <dbReference type="Pfam" id="PF00326"/>
    </source>
</evidence>
<evidence type="ECO:0000256" key="2">
    <source>
        <dbReference type="ARBA" id="ARBA00022825"/>
    </source>
</evidence>
<keyword evidence="3" id="KW-0325">Glycoprotein</keyword>
<dbReference type="EMBL" id="OC880815">
    <property type="protein sequence ID" value="CAD7641968.1"/>
    <property type="molecule type" value="Genomic_DNA"/>
</dbReference>
<organism evidence="5">
    <name type="scientific">Medioppia subpectinata</name>
    <dbReference type="NCBI Taxonomy" id="1979941"/>
    <lineage>
        <taxon>Eukaryota</taxon>
        <taxon>Metazoa</taxon>
        <taxon>Ecdysozoa</taxon>
        <taxon>Arthropoda</taxon>
        <taxon>Chelicerata</taxon>
        <taxon>Arachnida</taxon>
        <taxon>Acari</taxon>
        <taxon>Acariformes</taxon>
        <taxon>Sarcoptiformes</taxon>
        <taxon>Oribatida</taxon>
        <taxon>Brachypylina</taxon>
        <taxon>Oppioidea</taxon>
        <taxon>Oppiidae</taxon>
        <taxon>Medioppia</taxon>
    </lineage>
</organism>
<accession>A0A7R9LK67</accession>
<dbReference type="InterPro" id="IPR001375">
    <property type="entry name" value="Peptidase_S9_cat"/>
</dbReference>
<dbReference type="GO" id="GO:0005886">
    <property type="term" value="C:plasma membrane"/>
    <property type="evidence" value="ECO:0007669"/>
    <property type="project" value="TreeGrafter"/>
</dbReference>
<dbReference type="PANTHER" id="PTHR11731">
    <property type="entry name" value="PROTEASE FAMILY S9B,C DIPEPTIDYL-PEPTIDASE IV-RELATED"/>
    <property type="match status" value="1"/>
</dbReference>
<dbReference type="GO" id="GO:0008239">
    <property type="term" value="F:dipeptidyl-peptidase activity"/>
    <property type="evidence" value="ECO:0007669"/>
    <property type="project" value="TreeGrafter"/>
</dbReference>
<dbReference type="PANTHER" id="PTHR11731:SF200">
    <property type="entry name" value="DIPEPTIDYL PEPTIDASE 10, ISOFORM B"/>
    <property type="match status" value="1"/>
</dbReference>
<evidence type="ECO:0000256" key="3">
    <source>
        <dbReference type="ARBA" id="ARBA00023180"/>
    </source>
</evidence>
<keyword evidence="6" id="KW-1185">Reference proteome</keyword>
<dbReference type="InterPro" id="IPR029058">
    <property type="entry name" value="AB_hydrolase_fold"/>
</dbReference>
<evidence type="ECO:0000313" key="5">
    <source>
        <dbReference type="EMBL" id="CAD7641968.1"/>
    </source>
</evidence>
<feature type="domain" description="Peptidase S9 prolyl oligopeptidase catalytic" evidence="4">
    <location>
        <begin position="106"/>
        <end position="203"/>
    </location>
</feature>
<evidence type="ECO:0000313" key="6">
    <source>
        <dbReference type="Proteomes" id="UP000759131"/>
    </source>
</evidence>
<keyword evidence="1" id="KW-0031">Aminopeptidase</keyword>
<keyword evidence="1" id="KW-0378">Hydrolase</keyword>
<keyword evidence="1" id="KW-0645">Protease</keyword>
<dbReference type="GO" id="GO:0008236">
    <property type="term" value="F:serine-type peptidase activity"/>
    <property type="evidence" value="ECO:0007669"/>
    <property type="project" value="UniProtKB-KW"/>
</dbReference>